<evidence type="ECO:0000256" key="2">
    <source>
        <dbReference type="ARBA" id="ARBA00009975"/>
    </source>
</evidence>
<dbReference type="Pfam" id="PF00479">
    <property type="entry name" value="G6PD_N"/>
    <property type="match status" value="1"/>
</dbReference>
<dbReference type="PROSITE" id="PS00069">
    <property type="entry name" value="G6P_DEHYDROGENASE"/>
    <property type="match status" value="1"/>
</dbReference>
<comment type="similarity">
    <text evidence="2 7">Belongs to the glucose-6-phosphate dehydrogenase family.</text>
</comment>
<dbReference type="SUPFAM" id="SSF55347">
    <property type="entry name" value="Glyceraldehyde-3-phosphate dehydrogenase-like, C-terminal domain"/>
    <property type="match status" value="1"/>
</dbReference>
<dbReference type="Pfam" id="PF02781">
    <property type="entry name" value="G6PD_C"/>
    <property type="match status" value="1"/>
</dbReference>
<feature type="active site" description="Proton acceptor" evidence="7">
    <location>
        <position position="214"/>
    </location>
</feature>
<reference evidence="10 11" key="1">
    <citation type="journal article" date="2015" name="Genome Announc.">
        <title>Expanding the biotechnology potential of lactobacilli through comparative genomics of 213 strains and associated genera.</title>
        <authorList>
            <person name="Sun Z."/>
            <person name="Harris H.M."/>
            <person name="McCann A."/>
            <person name="Guo C."/>
            <person name="Argimon S."/>
            <person name="Zhang W."/>
            <person name="Yang X."/>
            <person name="Jeffery I.B."/>
            <person name="Cooney J.C."/>
            <person name="Kagawa T.F."/>
            <person name="Liu W."/>
            <person name="Song Y."/>
            <person name="Salvetti E."/>
            <person name="Wrobel A."/>
            <person name="Rasinkangas P."/>
            <person name="Parkhill J."/>
            <person name="Rea M.C."/>
            <person name="O'Sullivan O."/>
            <person name="Ritari J."/>
            <person name="Douillard F.P."/>
            <person name="Paul Ross R."/>
            <person name="Yang R."/>
            <person name="Briner A.E."/>
            <person name="Felis G.E."/>
            <person name="de Vos W.M."/>
            <person name="Barrangou R."/>
            <person name="Klaenhammer T.R."/>
            <person name="Caufield P.W."/>
            <person name="Cui Y."/>
            <person name="Zhang H."/>
            <person name="O'Toole P.W."/>
        </authorList>
    </citation>
    <scope>NUCLEOTIDE SEQUENCE [LARGE SCALE GENOMIC DNA]</scope>
    <source>
        <strain evidence="10 11">JCM 15530</strain>
    </source>
</reference>
<accession>A0A0R1HK52</accession>
<evidence type="ECO:0000256" key="6">
    <source>
        <dbReference type="ARBA" id="ARBA00023277"/>
    </source>
</evidence>
<feature type="binding site" evidence="7">
    <location>
        <position position="310"/>
    </location>
    <ligand>
        <name>substrate</name>
    </ligand>
</feature>
<dbReference type="SUPFAM" id="SSF51735">
    <property type="entry name" value="NAD(P)-binding Rossmann-fold domains"/>
    <property type="match status" value="1"/>
</dbReference>
<dbReference type="PRINTS" id="PR00079">
    <property type="entry name" value="G6PDHDRGNASE"/>
</dbReference>
<evidence type="ECO:0000259" key="9">
    <source>
        <dbReference type="Pfam" id="PF02781"/>
    </source>
</evidence>
<organism evidence="10 11">
    <name type="scientific">Secundilactobacillus kimchicus JCM 15530</name>
    <dbReference type="NCBI Taxonomy" id="1302272"/>
    <lineage>
        <taxon>Bacteria</taxon>
        <taxon>Bacillati</taxon>
        <taxon>Bacillota</taxon>
        <taxon>Bacilli</taxon>
        <taxon>Lactobacillales</taxon>
        <taxon>Lactobacillaceae</taxon>
        <taxon>Secundilactobacillus</taxon>
    </lineage>
</organism>
<feature type="binding site" evidence="7">
    <location>
        <position position="209"/>
    </location>
    <ligand>
        <name>substrate</name>
    </ligand>
</feature>
<dbReference type="EMBL" id="AZCX01000015">
    <property type="protein sequence ID" value="KRK46892.1"/>
    <property type="molecule type" value="Genomic_DNA"/>
</dbReference>
<evidence type="ECO:0000256" key="5">
    <source>
        <dbReference type="ARBA" id="ARBA00023002"/>
    </source>
</evidence>
<evidence type="ECO:0000256" key="4">
    <source>
        <dbReference type="ARBA" id="ARBA00022857"/>
    </source>
</evidence>
<dbReference type="InterPro" id="IPR022674">
    <property type="entry name" value="G6P_DH_NAD-bd"/>
</dbReference>
<evidence type="ECO:0000256" key="7">
    <source>
        <dbReference type="HAMAP-Rule" id="MF_00966"/>
    </source>
</evidence>
<dbReference type="UniPathway" id="UPA00115">
    <property type="reaction ID" value="UER00408"/>
</dbReference>
<feature type="binding site" evidence="7">
    <location>
        <position position="122"/>
    </location>
    <ligand>
        <name>NADP(+)</name>
        <dbReference type="ChEBI" id="CHEBI:58349"/>
    </ligand>
</feature>
<dbReference type="InterPro" id="IPR019796">
    <property type="entry name" value="G6P_DH_AS"/>
</dbReference>
<evidence type="ECO:0000313" key="10">
    <source>
        <dbReference type="EMBL" id="KRK46892.1"/>
    </source>
</evidence>
<dbReference type="InterPro" id="IPR022675">
    <property type="entry name" value="G6P_DH_C"/>
</dbReference>
<dbReference type="PANTHER" id="PTHR23429:SF0">
    <property type="entry name" value="GLUCOSE-6-PHOSPHATE 1-DEHYDROGENASE"/>
    <property type="match status" value="1"/>
</dbReference>
<comment type="caution">
    <text evidence="7">Lacks conserved residue(s) required for the propagation of feature annotation.</text>
</comment>
<evidence type="ECO:0000313" key="11">
    <source>
        <dbReference type="Proteomes" id="UP000050911"/>
    </source>
</evidence>
<dbReference type="GO" id="GO:0005829">
    <property type="term" value="C:cytosol"/>
    <property type="evidence" value="ECO:0007669"/>
    <property type="project" value="TreeGrafter"/>
</dbReference>
<comment type="catalytic activity">
    <reaction evidence="7">
        <text>D-glucose 6-phosphate + NADP(+) = 6-phospho-D-glucono-1,5-lactone + NADPH + H(+)</text>
        <dbReference type="Rhea" id="RHEA:15841"/>
        <dbReference type="ChEBI" id="CHEBI:15378"/>
        <dbReference type="ChEBI" id="CHEBI:57783"/>
        <dbReference type="ChEBI" id="CHEBI:57955"/>
        <dbReference type="ChEBI" id="CHEBI:58349"/>
        <dbReference type="ChEBI" id="CHEBI:61548"/>
        <dbReference type="EC" id="1.1.1.49"/>
    </reaction>
</comment>
<dbReference type="PIRSF" id="PIRSF000110">
    <property type="entry name" value="G6PD"/>
    <property type="match status" value="1"/>
</dbReference>
<dbReference type="GO" id="GO:0050661">
    <property type="term" value="F:NADP binding"/>
    <property type="evidence" value="ECO:0007669"/>
    <property type="project" value="UniProtKB-UniRule"/>
</dbReference>
<sequence length="464" mass="53012">MFNLYKRGTLREHFAVIGTSRNKMTDEEFQDAVRKSLGTAKSDKDAEKFISHFAYEAHDVTDKAHYKVLKDRADELDKKFKLEGNRIFYLSLSPNFFGTVAGFLKTEGLTDSQGFNRLVIEKPFGRDYDSAAQLNDALSTAFNEDQVFRIDHYLGKEMIQNIEALRFGNTIVESLWNNRYIDNIQVTLSEKLGVEERASYYDNSGALRDMVQNHIMQIVSLLAMEQPVAFTDVDIRAEKVKALRSLRVYNVADASTNFVRGQYGAGNKQRAYRDEDNVPHDSNNETFVAGKLLFDNYRWSGTPFYIRTGKELADKFTRVDVVFKKPLVDIFAFPQNANAPLEANVLTMFIEPKAGFSLRLNAKTSGQGFQTAPINMDYFVDAAGEKATPEPYERLIHDVMKGDGTNFSSWPEVSYAWKFVDQIRKVWDLQQPAFPNYTPGSMGPAAADELIQRDHREWVYRLNQ</sequence>
<evidence type="ECO:0000256" key="3">
    <source>
        <dbReference type="ARBA" id="ARBA00022526"/>
    </source>
</evidence>
<feature type="binding site" evidence="7">
    <location>
        <begin position="59"/>
        <end position="60"/>
    </location>
    <ligand>
        <name>NADP(+)</name>
        <dbReference type="ChEBI" id="CHEBI:58349"/>
    </ligand>
</feature>
<feature type="binding site" evidence="7">
    <location>
        <position position="315"/>
    </location>
    <ligand>
        <name>substrate</name>
    </ligand>
</feature>
<dbReference type="PATRIC" id="fig|1302272.5.peg.884"/>
<dbReference type="GO" id="GO:0006006">
    <property type="term" value="P:glucose metabolic process"/>
    <property type="evidence" value="ECO:0007669"/>
    <property type="project" value="UniProtKB-KW"/>
</dbReference>
<feature type="binding site" evidence="7">
    <location>
        <position position="152"/>
    </location>
    <ligand>
        <name>substrate</name>
    </ligand>
</feature>
<dbReference type="NCBIfam" id="TIGR00871">
    <property type="entry name" value="zwf"/>
    <property type="match status" value="1"/>
</dbReference>
<dbReference type="GO" id="GO:0004345">
    <property type="term" value="F:glucose-6-phosphate dehydrogenase activity"/>
    <property type="evidence" value="ECO:0007669"/>
    <property type="project" value="UniProtKB-UniRule"/>
</dbReference>
<comment type="function">
    <text evidence="7">Catalyzes the oxidation of glucose 6-phosphate to 6-phosphogluconolactone.</text>
</comment>
<name>A0A0R1HK52_9LACO</name>
<keyword evidence="3 7" id="KW-0313">Glucose metabolism</keyword>
<dbReference type="GO" id="GO:0009051">
    <property type="term" value="P:pentose-phosphate shunt, oxidative branch"/>
    <property type="evidence" value="ECO:0007669"/>
    <property type="project" value="TreeGrafter"/>
</dbReference>
<gene>
    <name evidence="7" type="primary">zwf</name>
    <name evidence="10" type="ORF">FC96_GL000885</name>
</gene>
<dbReference type="EC" id="1.1.1.49" evidence="7"/>
<feature type="domain" description="Glucose-6-phosphate dehydrogenase C-terminal" evidence="9">
    <location>
        <begin position="164"/>
        <end position="458"/>
    </location>
</feature>
<comment type="pathway">
    <text evidence="1 7">Carbohydrate degradation; pentose phosphate pathway; D-ribulose 5-phosphate from D-glucose 6-phosphate (oxidative stage): step 1/3.</text>
</comment>
<proteinExistence type="inferred from homology"/>
<dbReference type="Proteomes" id="UP000050911">
    <property type="component" value="Unassembled WGS sequence"/>
</dbReference>
<feature type="domain" description="Glucose-6-phosphate dehydrogenase NAD-binding" evidence="8">
    <location>
        <begin position="1"/>
        <end position="161"/>
    </location>
</feature>
<evidence type="ECO:0000256" key="1">
    <source>
        <dbReference type="ARBA" id="ARBA00004937"/>
    </source>
</evidence>
<dbReference type="InterPro" id="IPR001282">
    <property type="entry name" value="G6P_DH"/>
</dbReference>
<keyword evidence="5 7" id="KW-0560">Oxidoreductase</keyword>
<dbReference type="Gene3D" id="3.40.50.720">
    <property type="entry name" value="NAD(P)-binding Rossmann-like Domain"/>
    <property type="match status" value="1"/>
</dbReference>
<keyword evidence="4 7" id="KW-0521">NADP</keyword>
<dbReference type="PANTHER" id="PTHR23429">
    <property type="entry name" value="GLUCOSE-6-PHOSPHATE 1-DEHYDROGENASE G6PD"/>
    <property type="match status" value="1"/>
</dbReference>
<keyword evidence="11" id="KW-1185">Reference proteome</keyword>
<feature type="binding site" evidence="7">
    <location>
        <position position="21"/>
    </location>
    <ligand>
        <name>NADP(+)</name>
        <dbReference type="ChEBI" id="CHEBI:58349"/>
    </ligand>
</feature>
<dbReference type="AlphaFoldDB" id="A0A0R1HK52"/>
<keyword evidence="6 7" id="KW-0119">Carbohydrate metabolism</keyword>
<dbReference type="HAMAP" id="MF_00966">
    <property type="entry name" value="G6PD"/>
    <property type="match status" value="1"/>
</dbReference>
<protein>
    <recommendedName>
        <fullName evidence="7">Glucose-6-phosphate 1-dehydrogenase</fullName>
        <shortName evidence="7">G6PD</shortName>
        <ecNumber evidence="7">1.1.1.49</ecNumber>
    </recommendedName>
</protein>
<feature type="binding site" evidence="7">
    <location>
        <position position="156"/>
    </location>
    <ligand>
        <name>substrate</name>
    </ligand>
</feature>
<comment type="caution">
    <text evidence="10">The sequence shown here is derived from an EMBL/GenBank/DDBJ whole genome shotgun (WGS) entry which is preliminary data.</text>
</comment>
<dbReference type="Gene3D" id="3.30.360.10">
    <property type="entry name" value="Dihydrodipicolinate Reductase, domain 2"/>
    <property type="match status" value="1"/>
</dbReference>
<dbReference type="STRING" id="1302272.FC96_GL000885"/>
<evidence type="ECO:0000259" key="8">
    <source>
        <dbReference type="Pfam" id="PF00479"/>
    </source>
</evidence>
<feature type="binding site" evidence="7">
    <location>
        <position position="190"/>
    </location>
    <ligand>
        <name>substrate</name>
    </ligand>
</feature>
<dbReference type="InterPro" id="IPR036291">
    <property type="entry name" value="NAD(P)-bd_dom_sf"/>
</dbReference>